<proteinExistence type="predicted"/>
<accession>A0A1X9T540</accession>
<sequence length="293" mass="33736">MAKIIFMTPRRAYAAEKDINPHEDHTLLPLGVKIVQAPDGILNPANYNERHYMIYRDPFDKVFEEITLSCRKLYYHIEKEVGQNEVPTLHEHAFYKCPQQKPVQQLDAGISTELKNIDLCNRKIRGSEAQRSALITARAIIDRNTGANMRIFRANKQFPSTLCVLSSEEVNAHLSRMGVDWKPTQVRYFNEKLLMVGVIKTLGTFRILFVRIERFGRWFTVNPADGRVHIAALTFKNVIHQDHPCRQEAASYDQRDKTQYKGIFARPGKTQHDKRVNYILALTAAQVRSAVSQ</sequence>
<dbReference type="GeneID" id="32878154"/>
<dbReference type="Proteomes" id="UP000203507">
    <property type="component" value="Segment"/>
</dbReference>
<organism evidence="1">
    <name type="scientific">Ranid herpesvirus 3</name>
    <dbReference type="NCBI Taxonomy" id="1987509"/>
    <lineage>
        <taxon>Viruses</taxon>
        <taxon>Duplodnaviria</taxon>
        <taxon>Heunggongvirae</taxon>
        <taxon>Peploviricota</taxon>
        <taxon>Herviviricetes</taxon>
        <taxon>Herpesvirales</taxon>
        <taxon>Alloherpesviridae</taxon>
        <taxon>Batravirus</taxon>
        <taxon>Batravirus ranidallo3</taxon>
    </lineage>
</organism>
<dbReference type="EMBL" id="KX832224">
    <property type="protein sequence ID" value="ARR28820.1"/>
    <property type="molecule type" value="Genomic_DNA"/>
</dbReference>
<reference evidence="1" key="1">
    <citation type="journal article" date="2017" name="Vet. Pathol.">
        <title>Ranid Herpesvirus 3 and Proliferative Dermatitis in Free-Ranging Wild Common Frogs (Rana Temporaria).</title>
        <authorList>
            <person name="Origgi F.C."/>
            <person name="Schmidt B.R."/>
            <person name="Lohmann P."/>
            <person name="Otten P."/>
            <person name="Akdesir E."/>
            <person name="Gaschen V."/>
            <person name="Aguilar-Bultet L."/>
            <person name="Wahli T."/>
            <person name="Sattler U."/>
            <person name="Stoffel M.H."/>
        </authorList>
    </citation>
    <scope>NUCLEOTIDE SEQUENCE [LARGE SCALE GENOMIC DNA]</scope>
    <source>
        <strain evidence="1">FO1_2015</strain>
    </source>
</reference>
<dbReference type="KEGG" id="vg:32878154"/>
<evidence type="ECO:0000313" key="1">
    <source>
        <dbReference type="EMBL" id="ARR28820.1"/>
    </source>
</evidence>
<evidence type="ECO:0000313" key="2">
    <source>
        <dbReference type="Proteomes" id="UP000203507"/>
    </source>
</evidence>
<keyword evidence="2" id="KW-1185">Reference proteome</keyword>
<protein>
    <submittedName>
        <fullName evidence="1">Pili subunit/adhesion motif protein</fullName>
    </submittedName>
</protein>
<name>A0A1X9T540_9VIRU</name>
<dbReference type="RefSeq" id="YP_009362329.1">
    <property type="nucleotide sequence ID" value="NC_034618.1"/>
</dbReference>